<dbReference type="SUPFAM" id="SSF51735">
    <property type="entry name" value="NAD(P)-binding Rossmann-fold domains"/>
    <property type="match status" value="1"/>
</dbReference>
<evidence type="ECO:0000313" key="6">
    <source>
        <dbReference type="EMBL" id="KAH0811860.1"/>
    </source>
</evidence>
<reference evidence="6" key="2">
    <citation type="submission" date="2021-08" db="EMBL/GenBank/DDBJ databases">
        <authorList>
            <person name="Eriksson T."/>
        </authorList>
    </citation>
    <scope>NUCLEOTIDE SEQUENCE</scope>
    <source>
        <strain evidence="6">Stoneville</strain>
        <tissue evidence="6">Whole head</tissue>
    </source>
</reference>
<organism evidence="6 7">
    <name type="scientific">Tenebrio molitor</name>
    <name type="common">Yellow mealworm beetle</name>
    <dbReference type="NCBI Taxonomy" id="7067"/>
    <lineage>
        <taxon>Eukaryota</taxon>
        <taxon>Metazoa</taxon>
        <taxon>Ecdysozoa</taxon>
        <taxon>Arthropoda</taxon>
        <taxon>Hexapoda</taxon>
        <taxon>Insecta</taxon>
        <taxon>Pterygota</taxon>
        <taxon>Neoptera</taxon>
        <taxon>Endopterygota</taxon>
        <taxon>Coleoptera</taxon>
        <taxon>Polyphaga</taxon>
        <taxon>Cucujiformia</taxon>
        <taxon>Tenebrionidae</taxon>
        <taxon>Tenebrio</taxon>
    </lineage>
</organism>
<evidence type="ECO:0000256" key="2">
    <source>
        <dbReference type="ARBA" id="ARBA00022692"/>
    </source>
</evidence>
<dbReference type="Gene3D" id="3.40.50.720">
    <property type="entry name" value="NAD(P)-binding Rossmann-like Domain"/>
    <property type="match status" value="1"/>
</dbReference>
<gene>
    <name evidence="6" type="ORF">GEV33_010928</name>
</gene>
<feature type="transmembrane region" description="Helical" evidence="5">
    <location>
        <begin position="274"/>
        <end position="296"/>
    </location>
</feature>
<dbReference type="Pfam" id="PF00106">
    <property type="entry name" value="adh_short"/>
    <property type="match status" value="1"/>
</dbReference>
<comment type="subcellular location">
    <subcellularLocation>
        <location evidence="1">Membrane</location>
        <topology evidence="1">Multi-pass membrane protein</topology>
    </subcellularLocation>
</comment>
<dbReference type="InterPro" id="IPR002347">
    <property type="entry name" value="SDR_fam"/>
</dbReference>
<feature type="transmembrane region" description="Helical" evidence="5">
    <location>
        <begin position="55"/>
        <end position="75"/>
    </location>
</feature>
<evidence type="ECO:0000256" key="3">
    <source>
        <dbReference type="ARBA" id="ARBA00022989"/>
    </source>
</evidence>
<sequence>MDESPVSVKVYKYRWIILLIFCLYSAINFLQFLQYSIIANITAKYYDVDDTLVDLTGLMFMICFIIFCLPINFLIEKYNLRITAILSSGLTTVGNLIKLLSASPDRFYVVLIGQFICAVGQVFMLSIPSKLASTWFGPEEVSTACAIAILGTQIGVAIGCVFPSNVVRNSDNIDDIGNDFFTLMIIDAAVTSAIFLVVLLFFRAKPPSPPSQSQINIVETDKPSTLEILKTMVKNKNYLLILLAFGSSNGMYSSFGIMINGVYLNYFPGYEVEIGIICAMAVVAGGCIGSVVFGYILDRWNRFKLTSFFIIISSAVTYIFVVLSMEEKSQLATYFTIPIFGFFVASTLLVGFEFATETLYPIPEAAACSVLNTFIYKLPKKLPEEEQELSWLVAISKRLKKPEANEIVAETNNQNVIVKKLDLSSQESIREFAAEIIRSEPRLDVLLHNAGMAANKIQMTEDNIELTMATNHFGPFLLTHLLIELLKKSAPSRVVVVASELYRLVSLNLDNINPTRTWFVPRLYYISKYANICFTKELARQLDGTGVTANCLHPGLVDTGIWESAPAVFRWPLKLVVKTLFKTPVQGCKTSVYVACSEEVEGVTGKYFSDCKEKRLSRGANDENKAKKLWELSENLVNLKPTDPRIY</sequence>
<dbReference type="GO" id="GO:0097037">
    <property type="term" value="P:heme export"/>
    <property type="evidence" value="ECO:0007669"/>
    <property type="project" value="TreeGrafter"/>
</dbReference>
<dbReference type="EMBL" id="JABDTM020026490">
    <property type="protein sequence ID" value="KAH0811860.1"/>
    <property type="molecule type" value="Genomic_DNA"/>
</dbReference>
<keyword evidence="4 5" id="KW-0472">Membrane</keyword>
<feature type="transmembrane region" description="Helical" evidence="5">
    <location>
        <begin position="238"/>
        <end position="262"/>
    </location>
</feature>
<evidence type="ECO:0000256" key="5">
    <source>
        <dbReference type="SAM" id="Phobius"/>
    </source>
</evidence>
<protein>
    <submittedName>
        <fullName evidence="6">Uncharacterized protein</fullName>
    </submittedName>
</protein>
<dbReference type="AlphaFoldDB" id="A0A8J6HBZ0"/>
<evidence type="ECO:0000256" key="1">
    <source>
        <dbReference type="ARBA" id="ARBA00004141"/>
    </source>
</evidence>
<keyword evidence="2 5" id="KW-0812">Transmembrane</keyword>
<dbReference type="Gene3D" id="1.20.1250.20">
    <property type="entry name" value="MFS general substrate transporter like domains"/>
    <property type="match status" value="2"/>
</dbReference>
<dbReference type="GO" id="GO:0016020">
    <property type="term" value="C:membrane"/>
    <property type="evidence" value="ECO:0007669"/>
    <property type="project" value="UniProtKB-SubCell"/>
</dbReference>
<evidence type="ECO:0000256" key="4">
    <source>
        <dbReference type="ARBA" id="ARBA00023136"/>
    </source>
</evidence>
<dbReference type="SUPFAM" id="SSF103473">
    <property type="entry name" value="MFS general substrate transporter"/>
    <property type="match status" value="1"/>
</dbReference>
<dbReference type="GO" id="GO:0015232">
    <property type="term" value="F:heme transmembrane transporter activity"/>
    <property type="evidence" value="ECO:0007669"/>
    <property type="project" value="TreeGrafter"/>
</dbReference>
<reference evidence="6" key="1">
    <citation type="journal article" date="2020" name="J Insects Food Feed">
        <title>The yellow mealworm (Tenebrio molitor) genome: a resource for the emerging insects as food and feed industry.</title>
        <authorList>
            <person name="Eriksson T."/>
            <person name="Andere A."/>
            <person name="Kelstrup H."/>
            <person name="Emery V."/>
            <person name="Picard C."/>
        </authorList>
    </citation>
    <scope>NUCLEOTIDE SEQUENCE</scope>
    <source>
        <strain evidence="6">Stoneville</strain>
        <tissue evidence="6">Whole head</tissue>
    </source>
</reference>
<dbReference type="GO" id="GO:0020037">
    <property type="term" value="F:heme binding"/>
    <property type="evidence" value="ECO:0007669"/>
    <property type="project" value="TreeGrafter"/>
</dbReference>
<dbReference type="InterPro" id="IPR049680">
    <property type="entry name" value="FLVCR1-2_SLC49-like"/>
</dbReference>
<evidence type="ECO:0000313" key="7">
    <source>
        <dbReference type="Proteomes" id="UP000719412"/>
    </source>
</evidence>
<keyword evidence="7" id="KW-1185">Reference proteome</keyword>
<dbReference type="PANTHER" id="PTHR10924:SF4">
    <property type="entry name" value="GH15861P"/>
    <property type="match status" value="1"/>
</dbReference>
<dbReference type="InterPro" id="IPR036259">
    <property type="entry name" value="MFS_trans_sf"/>
</dbReference>
<feature type="transmembrane region" description="Helical" evidence="5">
    <location>
        <begin position="308"/>
        <end position="325"/>
    </location>
</feature>
<dbReference type="InterPro" id="IPR011701">
    <property type="entry name" value="MFS"/>
</dbReference>
<dbReference type="InterPro" id="IPR036291">
    <property type="entry name" value="NAD(P)-bd_dom_sf"/>
</dbReference>
<feature type="transmembrane region" description="Helical" evidence="5">
    <location>
        <begin position="107"/>
        <end position="129"/>
    </location>
</feature>
<feature type="transmembrane region" description="Helical" evidence="5">
    <location>
        <begin position="180"/>
        <end position="202"/>
    </location>
</feature>
<dbReference type="PANTHER" id="PTHR10924">
    <property type="entry name" value="MAJOR FACILITATOR SUPERFAMILY PROTEIN-RELATED"/>
    <property type="match status" value="1"/>
</dbReference>
<dbReference type="Proteomes" id="UP000719412">
    <property type="component" value="Unassembled WGS sequence"/>
</dbReference>
<keyword evidence="3 5" id="KW-1133">Transmembrane helix</keyword>
<feature type="transmembrane region" description="Helical" evidence="5">
    <location>
        <begin position="15"/>
        <end position="35"/>
    </location>
</feature>
<proteinExistence type="predicted"/>
<feature type="transmembrane region" description="Helical" evidence="5">
    <location>
        <begin position="331"/>
        <end position="352"/>
    </location>
</feature>
<comment type="caution">
    <text evidence="6">The sequence shown here is derived from an EMBL/GenBank/DDBJ whole genome shotgun (WGS) entry which is preliminary data.</text>
</comment>
<name>A0A8J6HBZ0_TENMO</name>
<accession>A0A8J6HBZ0</accession>
<dbReference type="Pfam" id="PF07690">
    <property type="entry name" value="MFS_1"/>
    <property type="match status" value="1"/>
</dbReference>